<evidence type="ECO:0000313" key="1">
    <source>
        <dbReference type="EMBL" id="OVA15881.1"/>
    </source>
</evidence>
<proteinExistence type="predicted"/>
<evidence type="ECO:0000313" key="2">
    <source>
        <dbReference type="Proteomes" id="UP000195402"/>
    </source>
</evidence>
<accession>A0A200QZM7</accession>
<dbReference type="InParanoid" id="A0A200QZM7"/>
<comment type="caution">
    <text evidence="1">The sequence shown here is derived from an EMBL/GenBank/DDBJ whole genome shotgun (WGS) entry which is preliminary data.</text>
</comment>
<dbReference type="AlphaFoldDB" id="A0A200QZM7"/>
<dbReference type="OrthoDB" id="658672at2759"/>
<organism evidence="1 2">
    <name type="scientific">Macleaya cordata</name>
    <name type="common">Five-seeded plume-poppy</name>
    <name type="synonym">Bocconia cordata</name>
    <dbReference type="NCBI Taxonomy" id="56857"/>
    <lineage>
        <taxon>Eukaryota</taxon>
        <taxon>Viridiplantae</taxon>
        <taxon>Streptophyta</taxon>
        <taxon>Embryophyta</taxon>
        <taxon>Tracheophyta</taxon>
        <taxon>Spermatophyta</taxon>
        <taxon>Magnoliopsida</taxon>
        <taxon>Ranunculales</taxon>
        <taxon>Papaveraceae</taxon>
        <taxon>Papaveroideae</taxon>
        <taxon>Macleaya</taxon>
    </lineage>
</organism>
<dbReference type="EMBL" id="MVGT01000729">
    <property type="protein sequence ID" value="OVA15881.1"/>
    <property type="molecule type" value="Genomic_DNA"/>
</dbReference>
<reference evidence="1 2" key="1">
    <citation type="journal article" date="2017" name="Mol. Plant">
        <title>The Genome of Medicinal Plant Macleaya cordata Provides New Insights into Benzylisoquinoline Alkaloids Metabolism.</title>
        <authorList>
            <person name="Liu X."/>
            <person name="Liu Y."/>
            <person name="Huang P."/>
            <person name="Ma Y."/>
            <person name="Qing Z."/>
            <person name="Tang Q."/>
            <person name="Cao H."/>
            <person name="Cheng P."/>
            <person name="Zheng Y."/>
            <person name="Yuan Z."/>
            <person name="Zhou Y."/>
            <person name="Liu J."/>
            <person name="Tang Z."/>
            <person name="Zhuo Y."/>
            <person name="Zhang Y."/>
            <person name="Yu L."/>
            <person name="Huang J."/>
            <person name="Yang P."/>
            <person name="Peng Q."/>
            <person name="Zhang J."/>
            <person name="Jiang W."/>
            <person name="Zhang Z."/>
            <person name="Lin K."/>
            <person name="Ro D.K."/>
            <person name="Chen X."/>
            <person name="Xiong X."/>
            <person name="Shang Y."/>
            <person name="Huang S."/>
            <person name="Zeng J."/>
        </authorList>
    </citation>
    <scope>NUCLEOTIDE SEQUENCE [LARGE SCALE GENOMIC DNA]</scope>
    <source>
        <strain evidence="2">cv. BLH2017</strain>
        <tissue evidence="1">Root</tissue>
    </source>
</reference>
<gene>
    <name evidence="1" type="ORF">BVC80_1821g40</name>
</gene>
<dbReference type="Proteomes" id="UP000195402">
    <property type="component" value="Unassembled WGS sequence"/>
</dbReference>
<keyword evidence="2" id="KW-1185">Reference proteome</keyword>
<protein>
    <submittedName>
        <fullName evidence="1">Uncharacterized protein</fullName>
    </submittedName>
</protein>
<sequence>MVPIHLMTVTKLRFIYLFKLSPLLWPFNLYLPLARQLPRICDVLSNASSLFVFRLRLILAQEGGGAHQDHLIHGGGGGGRNRWERAFRLFCQEVLPSAAQLRRNRNHEATLHLMLLNAPV</sequence>
<name>A0A200QZM7_MACCD</name>